<dbReference type="EMBL" id="FPAU01000001">
    <property type="protein sequence ID" value="SFT55274.1"/>
    <property type="molecule type" value="Genomic_DNA"/>
</dbReference>
<dbReference type="Proteomes" id="UP000199187">
    <property type="component" value="Unassembled WGS sequence"/>
</dbReference>
<dbReference type="InterPro" id="IPR052897">
    <property type="entry name" value="Sec-Metab_Biosynth_Hydrolase"/>
</dbReference>
<dbReference type="PANTHER" id="PTHR37017">
    <property type="entry name" value="AB HYDROLASE-1 DOMAIN-CONTAINING PROTEIN-RELATED"/>
    <property type="match status" value="1"/>
</dbReference>
<dbReference type="InterPro" id="IPR000073">
    <property type="entry name" value="AB_hydrolase_1"/>
</dbReference>
<accession>A0A1I6YXY0</accession>
<feature type="domain" description="AB hydrolase-1" evidence="1">
    <location>
        <begin position="34"/>
        <end position="245"/>
    </location>
</feature>
<protein>
    <submittedName>
        <fullName evidence="2">Pimeloyl-ACP methyl ester carboxylesterase</fullName>
    </submittedName>
</protein>
<dbReference type="Gene3D" id="3.40.50.1820">
    <property type="entry name" value="alpha/beta hydrolase"/>
    <property type="match status" value="1"/>
</dbReference>
<evidence type="ECO:0000313" key="2">
    <source>
        <dbReference type="EMBL" id="SFT55274.1"/>
    </source>
</evidence>
<dbReference type="PANTHER" id="PTHR37017:SF11">
    <property type="entry name" value="ESTERASE_LIPASE_THIOESTERASE DOMAIN-CONTAINING PROTEIN"/>
    <property type="match status" value="1"/>
</dbReference>
<evidence type="ECO:0000259" key="1">
    <source>
        <dbReference type="Pfam" id="PF12697"/>
    </source>
</evidence>
<dbReference type="AlphaFoldDB" id="A0A1I6YXY0"/>
<organism evidence="2 3">
    <name type="scientific">Kosakonia arachidis</name>
    <dbReference type="NCBI Taxonomy" id="551989"/>
    <lineage>
        <taxon>Bacteria</taxon>
        <taxon>Pseudomonadati</taxon>
        <taxon>Pseudomonadota</taxon>
        <taxon>Gammaproteobacteria</taxon>
        <taxon>Enterobacterales</taxon>
        <taxon>Enterobacteriaceae</taxon>
        <taxon>Kosakonia</taxon>
    </lineage>
</organism>
<name>A0A1I6YXY0_9ENTR</name>
<reference evidence="3" key="1">
    <citation type="submission" date="2016-10" db="EMBL/GenBank/DDBJ databases">
        <authorList>
            <person name="Varghese N."/>
            <person name="Submissions S."/>
        </authorList>
    </citation>
    <scope>NUCLEOTIDE SEQUENCE [LARGE SCALE GENOMIC DNA]</scope>
    <source>
        <strain evidence="3">Ah-143</strain>
    </source>
</reference>
<dbReference type="InterPro" id="IPR029058">
    <property type="entry name" value="AB_hydrolase_fold"/>
</dbReference>
<sequence length="259" mass="28200">MYLKLRNLKRLAFIGLIAIFSIRLHAEEVPIKNIVLVHGAFTDGSSWSEVITRLQSLGYHVTAVQNPLTSLRDDVAATRRVLERQQGDVLLVGHSWGGAVITEAGNAANVKGLFYLSALVPDSNESVADVLQRLKAPMEGMQADSNGFIWLDDPKIFHDVMANDMSQKKAALLASVQQPIAAGAFSEKITQAAWRNKPSGYLVTENDHALQPAVQSRFASAIGANTTMLNASHMSMVSHPEKVAELIDKAAREMTPSDQ</sequence>
<dbReference type="Pfam" id="PF12697">
    <property type="entry name" value="Abhydrolase_6"/>
    <property type="match status" value="1"/>
</dbReference>
<gene>
    <name evidence="2" type="ORF">SAMN05192562_101821</name>
</gene>
<keyword evidence="3" id="KW-1185">Reference proteome</keyword>
<evidence type="ECO:0000313" key="3">
    <source>
        <dbReference type="Proteomes" id="UP000199187"/>
    </source>
</evidence>
<proteinExistence type="predicted"/>
<dbReference type="OrthoDB" id="9814966at2"/>
<dbReference type="SUPFAM" id="SSF53474">
    <property type="entry name" value="alpha/beta-Hydrolases"/>
    <property type="match status" value="1"/>
</dbReference>